<dbReference type="EMBL" id="BOOW01000002">
    <property type="protein sequence ID" value="GII89920.1"/>
    <property type="molecule type" value="Genomic_DNA"/>
</dbReference>
<evidence type="ECO:0000313" key="2">
    <source>
        <dbReference type="Proteomes" id="UP000606172"/>
    </source>
</evidence>
<comment type="caution">
    <text evidence="1">The sequence shown here is derived from an EMBL/GenBank/DDBJ whole genome shotgun (WGS) entry which is preliminary data.</text>
</comment>
<reference evidence="1" key="1">
    <citation type="submission" date="2021-01" db="EMBL/GenBank/DDBJ databases">
        <title>Whole genome shotgun sequence of Sinosporangium siamense NBRC 109515.</title>
        <authorList>
            <person name="Komaki H."/>
            <person name="Tamura T."/>
        </authorList>
    </citation>
    <scope>NUCLEOTIDE SEQUENCE</scope>
    <source>
        <strain evidence="1">NBRC 109515</strain>
    </source>
</reference>
<protein>
    <submittedName>
        <fullName evidence="1">Uncharacterized protein</fullName>
    </submittedName>
</protein>
<keyword evidence="2" id="KW-1185">Reference proteome</keyword>
<name>A0A919R9L0_9ACTN</name>
<dbReference type="AlphaFoldDB" id="A0A919R9L0"/>
<proteinExistence type="predicted"/>
<dbReference type="RefSeq" id="WP_239128479.1">
    <property type="nucleotide sequence ID" value="NZ_BOOW01000002.1"/>
</dbReference>
<dbReference type="Proteomes" id="UP000606172">
    <property type="component" value="Unassembled WGS sequence"/>
</dbReference>
<dbReference type="NCBIfam" id="NF047719">
    <property type="entry name" value="SCO6745_fam_HTH"/>
    <property type="match status" value="1"/>
</dbReference>
<accession>A0A919R9L0</accession>
<evidence type="ECO:0000313" key="1">
    <source>
        <dbReference type="EMBL" id="GII89920.1"/>
    </source>
</evidence>
<sequence length="251" mass="26454">MTDSLSVAVAVKKPVSVLGAGFMMSREVKALCERTGLGARAMYFRGRCGVLGDVDADVVTASMVFFPADGVRSAWEEGASLPAAEAAAGYAWACQEWGRRNYGAFPDAERLAELVGIVVNNADVVGVPLFAGWRAMPLPDDPPARLAQLMHTLRELRGGLHAVAVVSSGLAPLLATLSAYHEGAPAGHREGTAMAHFAGWPEPYPDVTPDVLALRAKVEELTGTLMAPAFDALDAKEAAELMDILGRIPIS</sequence>
<organism evidence="1 2">
    <name type="scientific">Sinosporangium siamense</name>
    <dbReference type="NCBI Taxonomy" id="1367973"/>
    <lineage>
        <taxon>Bacteria</taxon>
        <taxon>Bacillati</taxon>
        <taxon>Actinomycetota</taxon>
        <taxon>Actinomycetes</taxon>
        <taxon>Streptosporangiales</taxon>
        <taxon>Streptosporangiaceae</taxon>
        <taxon>Sinosporangium</taxon>
    </lineage>
</organism>
<dbReference type="Pfam" id="PF21863">
    <property type="entry name" value="HTH_67"/>
    <property type="match status" value="1"/>
</dbReference>
<dbReference type="InterPro" id="IPR054058">
    <property type="entry name" value="HTH_67"/>
</dbReference>
<gene>
    <name evidence="1" type="ORF">Ssi02_01510</name>
</gene>